<gene>
    <name evidence="2" type="ORF">PCASD_12243</name>
</gene>
<dbReference type="AlphaFoldDB" id="A0A2N5T9J9"/>
<organism evidence="2 3">
    <name type="scientific">Puccinia coronata f. sp. avenae</name>
    <dbReference type="NCBI Taxonomy" id="200324"/>
    <lineage>
        <taxon>Eukaryota</taxon>
        <taxon>Fungi</taxon>
        <taxon>Dikarya</taxon>
        <taxon>Basidiomycota</taxon>
        <taxon>Pucciniomycotina</taxon>
        <taxon>Pucciniomycetes</taxon>
        <taxon>Pucciniales</taxon>
        <taxon>Pucciniaceae</taxon>
        <taxon>Puccinia</taxon>
    </lineage>
</organism>
<reference evidence="2 3" key="1">
    <citation type="submission" date="2017-11" db="EMBL/GenBank/DDBJ databases">
        <title>De novo assembly and phasing of dikaryotic genomes from two isolates of Puccinia coronata f. sp. avenae, the causal agent of oat crown rust.</title>
        <authorList>
            <person name="Miller M.E."/>
            <person name="Zhang Y."/>
            <person name="Omidvar V."/>
            <person name="Sperschneider J."/>
            <person name="Schwessinger B."/>
            <person name="Raley C."/>
            <person name="Palmer J.M."/>
            <person name="Garnica D."/>
            <person name="Upadhyaya N."/>
            <person name="Rathjen J."/>
            <person name="Taylor J.M."/>
            <person name="Park R.F."/>
            <person name="Dodds P.N."/>
            <person name="Hirsch C.D."/>
            <person name="Kianian S.F."/>
            <person name="Figueroa M."/>
        </authorList>
    </citation>
    <scope>NUCLEOTIDE SEQUENCE [LARGE SCALE GENOMIC DNA]</scope>
    <source>
        <strain evidence="2">12SD80</strain>
    </source>
</reference>
<accession>A0A2N5T9J9</accession>
<dbReference type="Proteomes" id="UP000235392">
    <property type="component" value="Unassembled WGS sequence"/>
</dbReference>
<name>A0A2N5T9J9_9BASI</name>
<protein>
    <submittedName>
        <fullName evidence="2">Uncharacterized protein</fullName>
    </submittedName>
</protein>
<evidence type="ECO:0000313" key="3">
    <source>
        <dbReference type="Proteomes" id="UP000235392"/>
    </source>
</evidence>
<feature type="region of interest" description="Disordered" evidence="1">
    <location>
        <begin position="297"/>
        <end position="317"/>
    </location>
</feature>
<dbReference type="EMBL" id="PGCI01000674">
    <property type="protein sequence ID" value="PLW22162.1"/>
    <property type="molecule type" value="Genomic_DNA"/>
</dbReference>
<evidence type="ECO:0000313" key="2">
    <source>
        <dbReference type="EMBL" id="PLW22162.1"/>
    </source>
</evidence>
<comment type="caution">
    <text evidence="2">The sequence shown here is derived from an EMBL/GenBank/DDBJ whole genome shotgun (WGS) entry which is preliminary data.</text>
</comment>
<proteinExistence type="predicted"/>
<evidence type="ECO:0000256" key="1">
    <source>
        <dbReference type="SAM" id="MobiDB-lite"/>
    </source>
</evidence>
<sequence>MGGRADAAPYANPQWRDGRGEAMYCDTICLDGPKLDRVARTATRSMLLAGQVHLSKDQGKMHMRVKYNALAQPALWCFWRVALAHPGFHPAASRTLTPGLQSTSEQDLYEVKGLTRKRSADNQFLDILPEYPGGRSYQTDYGDWRSSQTVSPTDFLLLGTGKRQKEGENDYGGMNTHSHFASPFLHAGHDPSQDEMIKTHYTQGHIQQSHQMDHGHEHLSTSYPPLSLSPYYGYSNDLGLVSENNIYDFPQSDSNINPAEQSYGTFDPSISYWQSELLPDLGNFDGVGLLFEQLNQKSTQGEESSTTHRIQESQLPRMDQDHSHNFMESMPTVPSIFHSVPSASHHGTETTSLIYGGENTQLATSQPQMNIQDVVGQMNNRGLDEYPYNWPSLHLSEDQDEIQFKALMNDLEGKSNYPEALSDIGMNLRNEESALNSLKDKSDTLPKGCGDLSKNGGSKGLETCPFESQNRLEATFRENFQIENSKVSVENDRVHSGASGDIIESIKLKLNGILQESNNGAECFISDRSTSEFIKRFEVNLMKVFKKSHGNAQSFLLENIPIRLAALAQHTRAFLASLKTTSRETVL</sequence>